<dbReference type="AlphaFoldDB" id="A0A835Y056"/>
<protein>
    <submittedName>
        <fullName evidence="1">Uncharacterized protein</fullName>
    </submittedName>
</protein>
<evidence type="ECO:0000313" key="1">
    <source>
        <dbReference type="EMBL" id="KAG2493441.1"/>
    </source>
</evidence>
<reference evidence="1" key="1">
    <citation type="journal article" date="2020" name="bioRxiv">
        <title>Comparative genomics of Chlamydomonas.</title>
        <authorList>
            <person name="Craig R.J."/>
            <person name="Hasan A.R."/>
            <person name="Ness R.W."/>
            <person name="Keightley P.D."/>
        </authorList>
    </citation>
    <scope>NUCLEOTIDE SEQUENCE</scope>
    <source>
        <strain evidence="1">CCAP 11/70</strain>
    </source>
</reference>
<gene>
    <name evidence="1" type="ORF">HYH03_008259</name>
</gene>
<proteinExistence type="predicted"/>
<comment type="caution">
    <text evidence="1">The sequence shown here is derived from an EMBL/GenBank/DDBJ whole genome shotgun (WGS) entry which is preliminary data.</text>
</comment>
<name>A0A835Y056_9CHLO</name>
<evidence type="ECO:0000313" key="2">
    <source>
        <dbReference type="Proteomes" id="UP000612055"/>
    </source>
</evidence>
<dbReference type="EMBL" id="JAEHOE010000037">
    <property type="protein sequence ID" value="KAG2493441.1"/>
    <property type="molecule type" value="Genomic_DNA"/>
</dbReference>
<keyword evidence="2" id="KW-1185">Reference proteome</keyword>
<dbReference type="Proteomes" id="UP000612055">
    <property type="component" value="Unassembled WGS sequence"/>
</dbReference>
<sequence>MFVWSVTWDPQDPVTCWAKFLRANPMLLDCFMEKGLPEDPLAVAKIIVETCQALAQDPISEMYWRGTKLVIGKPLVGEQLTVIACLCEAMGLAYMFEP</sequence>
<organism evidence="1 2">
    <name type="scientific">Edaphochlamys debaryana</name>
    <dbReference type="NCBI Taxonomy" id="47281"/>
    <lineage>
        <taxon>Eukaryota</taxon>
        <taxon>Viridiplantae</taxon>
        <taxon>Chlorophyta</taxon>
        <taxon>core chlorophytes</taxon>
        <taxon>Chlorophyceae</taxon>
        <taxon>CS clade</taxon>
        <taxon>Chlamydomonadales</taxon>
        <taxon>Chlamydomonadales incertae sedis</taxon>
        <taxon>Edaphochlamys</taxon>
    </lineage>
</organism>
<accession>A0A835Y056</accession>